<reference evidence="1" key="2">
    <citation type="submission" date="2021-04" db="EMBL/GenBank/DDBJ databases">
        <authorList>
            <person name="Podell S."/>
        </authorList>
    </citation>
    <scope>NUCLEOTIDE SEQUENCE</scope>
    <source>
        <strain evidence="1">Hildebrandi</strain>
    </source>
</reference>
<proteinExistence type="predicted"/>
<organism evidence="1 2">
    <name type="scientific">Nitzschia inconspicua</name>
    <dbReference type="NCBI Taxonomy" id="303405"/>
    <lineage>
        <taxon>Eukaryota</taxon>
        <taxon>Sar</taxon>
        <taxon>Stramenopiles</taxon>
        <taxon>Ochrophyta</taxon>
        <taxon>Bacillariophyta</taxon>
        <taxon>Bacillariophyceae</taxon>
        <taxon>Bacillariophycidae</taxon>
        <taxon>Bacillariales</taxon>
        <taxon>Bacillariaceae</taxon>
        <taxon>Nitzschia</taxon>
    </lineage>
</organism>
<dbReference type="AlphaFoldDB" id="A0A9K3M5V1"/>
<dbReference type="Proteomes" id="UP000693970">
    <property type="component" value="Unassembled WGS sequence"/>
</dbReference>
<reference evidence="1" key="1">
    <citation type="journal article" date="2021" name="Sci. Rep.">
        <title>Diploid genomic architecture of Nitzschia inconspicua, an elite biomass production diatom.</title>
        <authorList>
            <person name="Oliver A."/>
            <person name="Podell S."/>
            <person name="Pinowska A."/>
            <person name="Traller J.C."/>
            <person name="Smith S.R."/>
            <person name="McClure R."/>
            <person name="Beliaev A."/>
            <person name="Bohutskyi P."/>
            <person name="Hill E.A."/>
            <person name="Rabines A."/>
            <person name="Zheng H."/>
            <person name="Allen L.Z."/>
            <person name="Kuo A."/>
            <person name="Grigoriev I.V."/>
            <person name="Allen A.E."/>
            <person name="Hazlebeck D."/>
            <person name="Allen E.E."/>
        </authorList>
    </citation>
    <scope>NUCLEOTIDE SEQUENCE</scope>
    <source>
        <strain evidence="1">Hildebrandi</strain>
    </source>
</reference>
<evidence type="ECO:0000313" key="2">
    <source>
        <dbReference type="Proteomes" id="UP000693970"/>
    </source>
</evidence>
<name>A0A9K3M5V1_9STRA</name>
<keyword evidence="2" id="KW-1185">Reference proteome</keyword>
<evidence type="ECO:0000313" key="1">
    <source>
        <dbReference type="EMBL" id="KAG7374719.1"/>
    </source>
</evidence>
<comment type="caution">
    <text evidence="1">The sequence shown here is derived from an EMBL/GenBank/DDBJ whole genome shotgun (WGS) entry which is preliminary data.</text>
</comment>
<protein>
    <submittedName>
        <fullName evidence="1">Uncharacterized protein</fullName>
    </submittedName>
</protein>
<gene>
    <name evidence="1" type="ORF">IV203_013814</name>
</gene>
<sequence length="356" mass="40527">MGMGIIFGLFYVLSGTKYTSLRLTSFDMELQSLKPHDDSGGDVVIINGKPSSSNNNNSTSAVTSTNDCFWYSDNLYHLTCAVLTDRPIQFHVLANRVPKMHRELFQLLDVKRCTNNPQQSQRHKGAGWEDLARNLPQVREKLWHLQEQCQATLMGQSLSSTHTEKEKKKKCLHLARNFNRRLLNCTDTLEQCDRVVFDDSMSFCQLWNIVEDYSTIVSPHGFQLVLPIVAHAALLTNPSNSSLIEVPQRQQQQHQSATITTATSVHIVEVRWLGYGDRSYHELTRIFGINHTLLYGMTPNGKLNTADDNDCVKHMECRKSERKRDIQCTSDTQQQLAKILQLSSKEEFPNSNSINV</sequence>
<dbReference type="EMBL" id="JAGRRH010000001">
    <property type="protein sequence ID" value="KAG7374719.1"/>
    <property type="molecule type" value="Genomic_DNA"/>
</dbReference>
<accession>A0A9K3M5V1</accession>